<dbReference type="Proteomes" id="UP000199118">
    <property type="component" value="Unassembled WGS sequence"/>
</dbReference>
<dbReference type="STRING" id="356660.SAMN05444336_101897"/>
<feature type="region of interest" description="Disordered" evidence="1">
    <location>
        <begin position="42"/>
        <end position="66"/>
    </location>
</feature>
<dbReference type="EMBL" id="FNMZ01000001">
    <property type="protein sequence ID" value="SDW39325.1"/>
    <property type="molecule type" value="Genomic_DNA"/>
</dbReference>
<sequence>MPRILAALVLASLLAGCASDPGPRLLERYEPARLDRIRLAGPVPAAEPHPHPRHHPGRPTELRLSA</sequence>
<gene>
    <name evidence="2" type="ORF">SAMN05444336_101897</name>
</gene>
<name>A0A1H2T6I6_9RHOB</name>
<evidence type="ECO:0000256" key="1">
    <source>
        <dbReference type="SAM" id="MobiDB-lite"/>
    </source>
</evidence>
<dbReference type="AlphaFoldDB" id="A0A1H2T6I6"/>
<reference evidence="2 3" key="1">
    <citation type="submission" date="2016-10" db="EMBL/GenBank/DDBJ databases">
        <authorList>
            <person name="de Groot N.N."/>
        </authorList>
    </citation>
    <scope>NUCLEOTIDE SEQUENCE [LARGE SCALE GENOMIC DNA]</scope>
    <source>
        <strain evidence="2 3">DSM 17890</strain>
    </source>
</reference>
<dbReference type="RefSeq" id="WP_092679892.1">
    <property type="nucleotide sequence ID" value="NZ_FNMZ01000001.1"/>
</dbReference>
<protein>
    <submittedName>
        <fullName evidence="2">Uncharacterized protein</fullName>
    </submittedName>
</protein>
<evidence type="ECO:0000313" key="2">
    <source>
        <dbReference type="EMBL" id="SDW39325.1"/>
    </source>
</evidence>
<organism evidence="2 3">
    <name type="scientific">Albimonas donghaensis</name>
    <dbReference type="NCBI Taxonomy" id="356660"/>
    <lineage>
        <taxon>Bacteria</taxon>
        <taxon>Pseudomonadati</taxon>
        <taxon>Pseudomonadota</taxon>
        <taxon>Alphaproteobacteria</taxon>
        <taxon>Rhodobacterales</taxon>
        <taxon>Paracoccaceae</taxon>
        <taxon>Albimonas</taxon>
    </lineage>
</organism>
<keyword evidence="3" id="KW-1185">Reference proteome</keyword>
<dbReference type="PROSITE" id="PS51257">
    <property type="entry name" value="PROKAR_LIPOPROTEIN"/>
    <property type="match status" value="1"/>
</dbReference>
<accession>A0A1H2T6I6</accession>
<evidence type="ECO:0000313" key="3">
    <source>
        <dbReference type="Proteomes" id="UP000199118"/>
    </source>
</evidence>
<proteinExistence type="predicted"/>